<evidence type="ECO:0000313" key="2">
    <source>
        <dbReference type="Proteomes" id="UP000260680"/>
    </source>
</evidence>
<organism evidence="1 2">
    <name type="scientific">Lacrimispora amygdalina</name>
    <dbReference type="NCBI Taxonomy" id="253257"/>
    <lineage>
        <taxon>Bacteria</taxon>
        <taxon>Bacillati</taxon>
        <taxon>Bacillota</taxon>
        <taxon>Clostridia</taxon>
        <taxon>Lachnospirales</taxon>
        <taxon>Lachnospiraceae</taxon>
        <taxon>Lacrimispora</taxon>
    </lineage>
</organism>
<accession>A0A3E2NB51</accession>
<reference evidence="1 2" key="1">
    <citation type="submission" date="2018-07" db="EMBL/GenBank/DDBJ databases">
        <title>New species, Clostridium PI-S10-A1B.</title>
        <authorList>
            <person name="Krishna G."/>
            <person name="Summeta K."/>
            <person name="Shikha S."/>
            <person name="Prabhu P.B."/>
            <person name="Suresh K."/>
        </authorList>
    </citation>
    <scope>NUCLEOTIDE SEQUENCE [LARGE SCALE GENOMIC DNA]</scope>
    <source>
        <strain evidence="1 2">PI-S10-A1B</strain>
    </source>
</reference>
<evidence type="ECO:0000313" key="1">
    <source>
        <dbReference type="EMBL" id="RFZ78216.1"/>
    </source>
</evidence>
<protein>
    <submittedName>
        <fullName evidence="1">Uncharacterized protein</fullName>
    </submittedName>
</protein>
<dbReference type="AlphaFoldDB" id="A0A3E2NB51"/>
<comment type="caution">
    <text evidence="1">The sequence shown here is derived from an EMBL/GenBank/DDBJ whole genome shotgun (WGS) entry which is preliminary data.</text>
</comment>
<proteinExistence type="predicted"/>
<dbReference type="EMBL" id="QOHO01000043">
    <property type="protein sequence ID" value="RFZ78216.1"/>
    <property type="molecule type" value="Genomic_DNA"/>
</dbReference>
<dbReference type="Proteomes" id="UP000260680">
    <property type="component" value="Unassembled WGS sequence"/>
</dbReference>
<gene>
    <name evidence="1" type="ORF">DS742_13945</name>
</gene>
<sequence length="76" mass="9222">MCPIFLRLIMNMENKNKWDKEYATSFVNEVAFLKSKGIRYTWVYTSTDKISVWKYKKCKSLWDALSEMYADKKYEN</sequence>
<name>A0A3E2NB51_9FIRM</name>